<keyword evidence="2" id="KW-0328">Glycosyltransferase</keyword>
<evidence type="ECO:0000256" key="1">
    <source>
        <dbReference type="SAM" id="Phobius"/>
    </source>
</evidence>
<protein>
    <submittedName>
        <fullName evidence="2">Putative gpi mannosyltransferase</fullName>
    </submittedName>
</protein>
<sequence length="131" mass="15353">MYYRLKQMPNFILALPVVIVILHSSAFALKRCSDSRHIPYLLHVVGFLMITVLFANVQVVTRLIAASSPVLYWTTFLGSNQVERKSRSVVWADVAVNLWQSDIHSKRIVTYFWVMQYWERPCMSIFYHGRN</sequence>
<keyword evidence="1" id="KW-1133">Transmembrane helix</keyword>
<keyword evidence="1" id="KW-0812">Transmembrane</keyword>
<dbReference type="EMBL" id="GIKN01006370">
    <property type="protein sequence ID" value="NIE48643.1"/>
    <property type="molecule type" value="Transcribed_RNA"/>
</dbReference>
<evidence type="ECO:0000313" key="2">
    <source>
        <dbReference type="EMBL" id="NIE48643.1"/>
    </source>
</evidence>
<dbReference type="GO" id="GO:0006506">
    <property type="term" value="P:GPI anchor biosynthetic process"/>
    <property type="evidence" value="ECO:0007669"/>
    <property type="project" value="UniProtKB-UniPathway"/>
</dbReference>
<proteinExistence type="predicted"/>
<dbReference type="VEuPathDB" id="VectorBase:LOC119180642"/>
<name>A0A6G5AEG0_RHIMP</name>
<dbReference type="UniPathway" id="UPA00196"/>
<keyword evidence="1" id="KW-0472">Membrane</keyword>
<organism evidence="2">
    <name type="scientific">Rhipicephalus microplus</name>
    <name type="common">Cattle tick</name>
    <name type="synonym">Boophilus microplus</name>
    <dbReference type="NCBI Taxonomy" id="6941"/>
    <lineage>
        <taxon>Eukaryota</taxon>
        <taxon>Metazoa</taxon>
        <taxon>Ecdysozoa</taxon>
        <taxon>Arthropoda</taxon>
        <taxon>Chelicerata</taxon>
        <taxon>Arachnida</taxon>
        <taxon>Acari</taxon>
        <taxon>Parasitiformes</taxon>
        <taxon>Ixodida</taxon>
        <taxon>Ixodoidea</taxon>
        <taxon>Ixodidae</taxon>
        <taxon>Rhipicephalinae</taxon>
        <taxon>Rhipicephalus</taxon>
        <taxon>Boophilus</taxon>
    </lineage>
</organism>
<dbReference type="GO" id="GO:0016020">
    <property type="term" value="C:membrane"/>
    <property type="evidence" value="ECO:0007669"/>
    <property type="project" value="GOC"/>
</dbReference>
<dbReference type="GO" id="GO:0016757">
    <property type="term" value="F:glycosyltransferase activity"/>
    <property type="evidence" value="ECO:0007669"/>
    <property type="project" value="UniProtKB-KW"/>
</dbReference>
<dbReference type="AlphaFoldDB" id="A0A6G5AEG0"/>
<reference evidence="2" key="1">
    <citation type="submission" date="2020-03" db="EMBL/GenBank/DDBJ databases">
        <title>A transcriptome and proteome of the tick Rhipicephalus microplus shaped by the genetic composition of its hosts and developmental stage.</title>
        <authorList>
            <person name="Garcia G.R."/>
            <person name="Ribeiro J.M.C."/>
            <person name="Maruyama S.R."/>
            <person name="Gardinasse L.G."/>
            <person name="Nelson K."/>
            <person name="Ferreira B.R."/>
            <person name="Andrade T.G."/>
            <person name="Santos I.K.F.M."/>
        </authorList>
    </citation>
    <scope>NUCLEOTIDE SEQUENCE</scope>
    <source>
        <strain evidence="2">NSGR</strain>
        <tissue evidence="2">Salivary glands</tissue>
    </source>
</reference>
<accession>A0A6G5AEG0</accession>
<dbReference type="OrthoDB" id="10252502at2759"/>
<keyword evidence="2" id="KW-0808">Transferase</keyword>
<feature type="transmembrane region" description="Helical" evidence="1">
    <location>
        <begin position="38"/>
        <end position="57"/>
    </location>
</feature>